<dbReference type="Proteomes" id="UP000037035">
    <property type="component" value="Unassembled WGS sequence"/>
</dbReference>
<name>A0A0L6V237_9BASI</name>
<keyword evidence="3" id="KW-1185">Reference proteome</keyword>
<feature type="chain" id="PRO_5005568145" evidence="1">
    <location>
        <begin position="24"/>
        <end position="45"/>
    </location>
</feature>
<dbReference type="VEuPathDB" id="FungiDB:VP01_3004g2"/>
<evidence type="ECO:0000313" key="2">
    <source>
        <dbReference type="EMBL" id="KNZ54220.1"/>
    </source>
</evidence>
<proteinExistence type="predicted"/>
<keyword evidence="1" id="KW-0732">Signal</keyword>
<protein>
    <submittedName>
        <fullName evidence="2">Putative signal peptide protein</fullName>
    </submittedName>
</protein>
<reference evidence="2 3" key="1">
    <citation type="submission" date="2015-08" db="EMBL/GenBank/DDBJ databases">
        <title>Next Generation Sequencing and Analysis of the Genome of Puccinia sorghi L Schw, the Causal Agent of Maize Common Rust.</title>
        <authorList>
            <person name="Rochi L."/>
            <person name="Burguener G."/>
            <person name="Darino M."/>
            <person name="Turjanski A."/>
            <person name="Kreff E."/>
            <person name="Dieguez M.J."/>
            <person name="Sacco F."/>
        </authorList>
    </citation>
    <scope>NUCLEOTIDE SEQUENCE [LARGE SCALE GENOMIC DNA]</scope>
    <source>
        <strain evidence="2 3">RO10H11247</strain>
    </source>
</reference>
<accession>A0A0L6V237</accession>
<gene>
    <name evidence="2" type="ORF">VP01_3004g2</name>
</gene>
<sequence length="45" mass="4857">MRLPKTAYVVLSLLLLRSSPCSPENILCQCGNPQSVEGNVATKPK</sequence>
<comment type="caution">
    <text evidence="2">The sequence shown here is derived from an EMBL/GenBank/DDBJ whole genome shotgun (WGS) entry which is preliminary data.</text>
</comment>
<evidence type="ECO:0000313" key="3">
    <source>
        <dbReference type="Proteomes" id="UP000037035"/>
    </source>
</evidence>
<evidence type="ECO:0000256" key="1">
    <source>
        <dbReference type="SAM" id="SignalP"/>
    </source>
</evidence>
<dbReference type="EMBL" id="LAVV01007952">
    <property type="protein sequence ID" value="KNZ54220.1"/>
    <property type="molecule type" value="Genomic_DNA"/>
</dbReference>
<dbReference type="AlphaFoldDB" id="A0A0L6V237"/>
<feature type="signal peptide" evidence="1">
    <location>
        <begin position="1"/>
        <end position="23"/>
    </location>
</feature>
<organism evidence="2 3">
    <name type="scientific">Puccinia sorghi</name>
    <dbReference type="NCBI Taxonomy" id="27349"/>
    <lineage>
        <taxon>Eukaryota</taxon>
        <taxon>Fungi</taxon>
        <taxon>Dikarya</taxon>
        <taxon>Basidiomycota</taxon>
        <taxon>Pucciniomycotina</taxon>
        <taxon>Pucciniomycetes</taxon>
        <taxon>Pucciniales</taxon>
        <taxon>Pucciniaceae</taxon>
        <taxon>Puccinia</taxon>
    </lineage>
</organism>